<dbReference type="InterPro" id="IPR007867">
    <property type="entry name" value="GMC_OxRtase_C"/>
</dbReference>
<dbReference type="RefSeq" id="WP_184027516.1">
    <property type="nucleotide sequence ID" value="NZ_JACIJJ010000002.1"/>
</dbReference>
<proteinExistence type="inferred from homology"/>
<evidence type="ECO:0000256" key="1">
    <source>
        <dbReference type="ARBA" id="ARBA00001974"/>
    </source>
</evidence>
<dbReference type="Pfam" id="PF00732">
    <property type="entry name" value="GMC_oxred_N"/>
    <property type="match status" value="1"/>
</dbReference>
<dbReference type="InterPro" id="IPR036188">
    <property type="entry name" value="FAD/NAD-bd_sf"/>
</dbReference>
<evidence type="ECO:0000313" key="8">
    <source>
        <dbReference type="EMBL" id="MBB5698630.1"/>
    </source>
</evidence>
<gene>
    <name evidence="8" type="ORF">FHR19_001975</name>
</gene>
<organism evidence="8 9">
    <name type="scientific">Sphingomonas yantingensis</name>
    <dbReference type="NCBI Taxonomy" id="1241761"/>
    <lineage>
        <taxon>Bacteria</taxon>
        <taxon>Pseudomonadati</taxon>
        <taxon>Pseudomonadota</taxon>
        <taxon>Alphaproteobacteria</taxon>
        <taxon>Sphingomonadales</taxon>
        <taxon>Sphingomonadaceae</taxon>
        <taxon>Sphingomonas</taxon>
    </lineage>
</organism>
<dbReference type="PIRSF" id="PIRSF000137">
    <property type="entry name" value="Alcohol_oxidase"/>
    <property type="match status" value="1"/>
</dbReference>
<name>A0A7W9AQ93_9SPHN</name>
<dbReference type="PANTHER" id="PTHR11552">
    <property type="entry name" value="GLUCOSE-METHANOL-CHOLINE GMC OXIDOREDUCTASE"/>
    <property type="match status" value="1"/>
</dbReference>
<dbReference type="AlphaFoldDB" id="A0A7W9AQ93"/>
<dbReference type="Gene3D" id="3.50.50.60">
    <property type="entry name" value="FAD/NAD(P)-binding domain"/>
    <property type="match status" value="1"/>
</dbReference>
<dbReference type="PANTHER" id="PTHR11552:SF147">
    <property type="entry name" value="CHOLINE DEHYDROGENASE, MITOCHONDRIAL"/>
    <property type="match status" value="1"/>
</dbReference>
<evidence type="ECO:0000256" key="5">
    <source>
        <dbReference type="PIRSR" id="PIRSR000137-2"/>
    </source>
</evidence>
<evidence type="ECO:0000256" key="2">
    <source>
        <dbReference type="ARBA" id="ARBA00010790"/>
    </source>
</evidence>
<dbReference type="SUPFAM" id="SSF51905">
    <property type="entry name" value="FAD/NAD(P)-binding domain"/>
    <property type="match status" value="1"/>
</dbReference>
<keyword evidence="3 6" id="KW-0285">Flavoprotein</keyword>
<evidence type="ECO:0000256" key="6">
    <source>
        <dbReference type="RuleBase" id="RU003968"/>
    </source>
</evidence>
<dbReference type="Gene3D" id="3.30.410.40">
    <property type="match status" value="1"/>
</dbReference>
<dbReference type="SUPFAM" id="SSF54373">
    <property type="entry name" value="FAD-linked reductases, C-terminal domain"/>
    <property type="match status" value="1"/>
</dbReference>
<dbReference type="GO" id="GO:0050660">
    <property type="term" value="F:flavin adenine dinucleotide binding"/>
    <property type="evidence" value="ECO:0007669"/>
    <property type="project" value="InterPro"/>
</dbReference>
<dbReference type="Pfam" id="PF05199">
    <property type="entry name" value="GMC_oxred_C"/>
    <property type="match status" value="1"/>
</dbReference>
<evidence type="ECO:0000256" key="3">
    <source>
        <dbReference type="ARBA" id="ARBA00022630"/>
    </source>
</evidence>
<comment type="cofactor">
    <cofactor evidence="1 5">
        <name>FAD</name>
        <dbReference type="ChEBI" id="CHEBI:57692"/>
    </cofactor>
</comment>
<keyword evidence="4 5" id="KW-0274">FAD</keyword>
<dbReference type="InterPro" id="IPR012132">
    <property type="entry name" value="GMC_OxRdtase"/>
</dbReference>
<reference evidence="8 9" key="1">
    <citation type="submission" date="2020-08" db="EMBL/GenBank/DDBJ databases">
        <title>Genomic Encyclopedia of Type Strains, Phase IV (KMG-IV): sequencing the most valuable type-strain genomes for metagenomic binning, comparative biology and taxonomic classification.</title>
        <authorList>
            <person name="Goeker M."/>
        </authorList>
    </citation>
    <scope>NUCLEOTIDE SEQUENCE [LARGE SCALE GENOMIC DNA]</scope>
    <source>
        <strain evidence="8 9">DSM 27244</strain>
    </source>
</reference>
<comment type="similarity">
    <text evidence="2 6">Belongs to the GMC oxidoreductase family.</text>
</comment>
<dbReference type="EMBL" id="JACIJJ010000002">
    <property type="protein sequence ID" value="MBB5698630.1"/>
    <property type="molecule type" value="Genomic_DNA"/>
</dbReference>
<dbReference type="GO" id="GO:0016614">
    <property type="term" value="F:oxidoreductase activity, acting on CH-OH group of donors"/>
    <property type="evidence" value="ECO:0007669"/>
    <property type="project" value="InterPro"/>
</dbReference>
<evidence type="ECO:0000313" key="9">
    <source>
        <dbReference type="Proteomes" id="UP000557739"/>
    </source>
</evidence>
<dbReference type="Proteomes" id="UP000557739">
    <property type="component" value="Unassembled WGS sequence"/>
</dbReference>
<feature type="binding site" evidence="5">
    <location>
        <position position="488"/>
    </location>
    <ligand>
        <name>FAD</name>
        <dbReference type="ChEBI" id="CHEBI:57692"/>
    </ligand>
</feature>
<sequence length="519" mass="56022">MSEAAFDYIIVGAGSAGCVLADRLTADGRSKVLLLEAGPTDATALVSMPKGFGKLLTDPKRVHYIPTAADGDIPGETWIRGKMLGGSSSVNGMMYFRGHPEDYEEWVALGAAGWGWDVMSRAFAATERQLRPSVCQDHGELGDRLIAAAGALGVPRVENLNHDEQFGIGYAPRTIRDGRRTSAASAFLKPAMRRHNLQVETGVSIDRILFEGTRTTGVRGRRGGAPVEYAARREVIVSTGGLFSPQLLQRSGIGPAASLAALGIPVVHDAPGVGANLLEHRLQMMHYRLNRPISANPRLQGLGLLRSALRYALGRKGVLAAGSYDVGAFFKTDPALDRPDCELLMAPYGYLFQPDGSTKVPDFPSFHMFGYPLRSRSKGTIRLASADPDVPAVIKPNYLSDPYDRQVTVAMFRFIRRLVATSPLADVIVEELAPGRQIESDQDIVELYRTRGQAGYHACGTVAMGGEDAPLDSELRVRGVSGLRVVDGSVMPTMLSANTNGPIMAIGWRAAELILRRRN</sequence>
<feature type="domain" description="Glucose-methanol-choline oxidoreductase N-terminal" evidence="7">
    <location>
        <begin position="81"/>
        <end position="104"/>
    </location>
</feature>
<dbReference type="PROSITE" id="PS00623">
    <property type="entry name" value="GMC_OXRED_1"/>
    <property type="match status" value="1"/>
</dbReference>
<accession>A0A7W9AQ93</accession>
<dbReference type="InterPro" id="IPR000172">
    <property type="entry name" value="GMC_OxRdtase_N"/>
</dbReference>
<keyword evidence="9" id="KW-1185">Reference proteome</keyword>
<protein>
    <submittedName>
        <fullName evidence="8">Choline dehydrogenase-like flavoprotein</fullName>
    </submittedName>
</protein>
<evidence type="ECO:0000259" key="7">
    <source>
        <dbReference type="PROSITE" id="PS00623"/>
    </source>
</evidence>
<evidence type="ECO:0000256" key="4">
    <source>
        <dbReference type="ARBA" id="ARBA00022827"/>
    </source>
</evidence>
<comment type="caution">
    <text evidence="8">The sequence shown here is derived from an EMBL/GenBank/DDBJ whole genome shotgun (WGS) entry which is preliminary data.</text>
</comment>